<dbReference type="Gene3D" id="3.40.50.300">
    <property type="entry name" value="P-loop containing nucleotide triphosphate hydrolases"/>
    <property type="match status" value="2"/>
</dbReference>
<feature type="transmembrane region" description="Helical" evidence="10">
    <location>
        <begin position="20"/>
        <end position="39"/>
    </location>
</feature>
<dbReference type="FunFam" id="1.20.1560.10:FF:000013">
    <property type="entry name" value="ABC transporter C family member 2"/>
    <property type="match status" value="1"/>
</dbReference>
<dbReference type="HOGENOM" id="CLU_000604_27_6_1"/>
<dbReference type="InterPro" id="IPR050173">
    <property type="entry name" value="ABC_transporter_C-like"/>
</dbReference>
<keyword evidence="6" id="KW-0067">ATP-binding</keyword>
<feature type="transmembrane region" description="Helical" evidence="10">
    <location>
        <begin position="534"/>
        <end position="558"/>
    </location>
</feature>
<reference evidence="14" key="1">
    <citation type="journal article" date="2014" name="Proc. Natl. Acad. Sci. U.S.A.">
        <title>Extensive sampling of basidiomycete genomes demonstrates inadequacy of the white-rot/brown-rot paradigm for wood decay fungi.</title>
        <authorList>
            <person name="Riley R."/>
            <person name="Salamov A.A."/>
            <person name="Brown D.W."/>
            <person name="Nagy L.G."/>
            <person name="Floudas D."/>
            <person name="Held B.W."/>
            <person name="Levasseur A."/>
            <person name="Lombard V."/>
            <person name="Morin E."/>
            <person name="Otillar R."/>
            <person name="Lindquist E.A."/>
            <person name="Sun H."/>
            <person name="LaButti K.M."/>
            <person name="Schmutz J."/>
            <person name="Jabbour D."/>
            <person name="Luo H."/>
            <person name="Baker S.E."/>
            <person name="Pisabarro A.G."/>
            <person name="Walton J.D."/>
            <person name="Blanchette R.A."/>
            <person name="Henrissat B."/>
            <person name="Martin F."/>
            <person name="Cullen D."/>
            <person name="Hibbett D.S."/>
            <person name="Grigoriev I.V."/>
        </authorList>
    </citation>
    <scope>NUCLEOTIDE SEQUENCE [LARGE SCALE GENOMIC DNA]</scope>
    <source>
        <strain evidence="14">FD-172 SS1</strain>
    </source>
</reference>
<feature type="transmembrane region" description="Helical" evidence="10">
    <location>
        <begin position="1018"/>
        <end position="1044"/>
    </location>
</feature>
<dbReference type="CDD" id="cd03250">
    <property type="entry name" value="ABCC_MRP_domain1"/>
    <property type="match status" value="1"/>
</dbReference>
<feature type="domain" description="ABC transporter" evidence="11">
    <location>
        <begin position="1293"/>
        <end position="1535"/>
    </location>
</feature>
<dbReference type="CDD" id="cd18596">
    <property type="entry name" value="ABC_6TM_VMR1_D1_like"/>
    <property type="match status" value="1"/>
</dbReference>
<feature type="transmembrane region" description="Helical" evidence="10">
    <location>
        <begin position="326"/>
        <end position="346"/>
    </location>
</feature>
<feature type="region of interest" description="Disordered" evidence="9">
    <location>
        <begin position="192"/>
        <end position="219"/>
    </location>
</feature>
<dbReference type="OrthoDB" id="6500128at2759"/>
<keyword evidence="3 10" id="KW-0812">Transmembrane</keyword>
<accession>A0A067M391</accession>
<dbReference type="FunFam" id="3.40.50.300:FF:001354">
    <property type="entry name" value="ATP-binding cassette (ABC) transporter, putative"/>
    <property type="match status" value="1"/>
</dbReference>
<protein>
    <recommendedName>
        <fullName evidence="15">ABC transporter</fullName>
    </recommendedName>
</protein>
<dbReference type="CDD" id="cd18604">
    <property type="entry name" value="ABC_6TM_VMR1_D2_like"/>
    <property type="match status" value="1"/>
</dbReference>
<evidence type="ECO:0000313" key="14">
    <source>
        <dbReference type="Proteomes" id="UP000027195"/>
    </source>
</evidence>
<dbReference type="Gene3D" id="1.20.1560.10">
    <property type="entry name" value="ABC transporter type 1, transmembrane domain"/>
    <property type="match status" value="2"/>
</dbReference>
<dbReference type="InterPro" id="IPR011527">
    <property type="entry name" value="ABC1_TM_dom"/>
</dbReference>
<evidence type="ECO:0000256" key="5">
    <source>
        <dbReference type="ARBA" id="ARBA00022741"/>
    </source>
</evidence>
<dbReference type="SMART" id="SM00382">
    <property type="entry name" value="AAA"/>
    <property type="match status" value="2"/>
</dbReference>
<evidence type="ECO:0000259" key="12">
    <source>
        <dbReference type="PROSITE" id="PS50929"/>
    </source>
</evidence>
<keyword evidence="7 10" id="KW-1133">Transmembrane helix</keyword>
<feature type="transmembrane region" description="Helical" evidence="10">
    <location>
        <begin position="1103"/>
        <end position="1129"/>
    </location>
</feature>
<dbReference type="InterPro" id="IPR027417">
    <property type="entry name" value="P-loop_NTPase"/>
</dbReference>
<keyword evidence="4" id="KW-0677">Repeat</keyword>
<evidence type="ECO:0000259" key="11">
    <source>
        <dbReference type="PROSITE" id="PS50893"/>
    </source>
</evidence>
<evidence type="ECO:0000313" key="13">
    <source>
        <dbReference type="EMBL" id="KDQ09185.1"/>
    </source>
</evidence>
<dbReference type="PANTHER" id="PTHR24223:SF415">
    <property type="entry name" value="FI20190P1"/>
    <property type="match status" value="1"/>
</dbReference>
<dbReference type="PROSITE" id="PS00211">
    <property type="entry name" value="ABC_TRANSPORTER_1"/>
    <property type="match status" value="2"/>
</dbReference>
<evidence type="ECO:0000256" key="6">
    <source>
        <dbReference type="ARBA" id="ARBA00022840"/>
    </source>
</evidence>
<feature type="transmembrane region" description="Helical" evidence="10">
    <location>
        <begin position="80"/>
        <end position="99"/>
    </location>
</feature>
<dbReference type="Pfam" id="PF00005">
    <property type="entry name" value="ABC_tran"/>
    <property type="match status" value="2"/>
</dbReference>
<dbReference type="SUPFAM" id="SSF52540">
    <property type="entry name" value="P-loop containing nucleoside triphosphate hydrolases"/>
    <property type="match status" value="2"/>
</dbReference>
<feature type="domain" description="ABC transmembrane type-1" evidence="12">
    <location>
        <begin position="958"/>
        <end position="1256"/>
    </location>
</feature>
<dbReference type="Pfam" id="PF00664">
    <property type="entry name" value="ABC_membrane"/>
    <property type="match status" value="2"/>
</dbReference>
<evidence type="ECO:0000256" key="2">
    <source>
        <dbReference type="ARBA" id="ARBA00022448"/>
    </source>
</evidence>
<feature type="domain" description="ABC transmembrane type-1" evidence="12">
    <location>
        <begin position="300"/>
        <end position="588"/>
    </location>
</feature>
<proteinExistence type="predicted"/>
<keyword evidence="2" id="KW-0813">Transport</keyword>
<dbReference type="InterPro" id="IPR036640">
    <property type="entry name" value="ABC1_TM_sf"/>
</dbReference>
<dbReference type="GO" id="GO:0016020">
    <property type="term" value="C:membrane"/>
    <property type="evidence" value="ECO:0007669"/>
    <property type="project" value="UniProtKB-SubCell"/>
</dbReference>
<keyword evidence="5" id="KW-0547">Nucleotide-binding</keyword>
<keyword evidence="14" id="KW-1185">Reference proteome</keyword>
<feature type="transmembrane region" description="Helical" evidence="10">
    <location>
        <begin position="955"/>
        <end position="976"/>
    </location>
</feature>
<evidence type="ECO:0000256" key="9">
    <source>
        <dbReference type="SAM" id="MobiDB-lite"/>
    </source>
</evidence>
<name>A0A067M391_BOTB1</name>
<evidence type="ECO:0000256" key="8">
    <source>
        <dbReference type="ARBA" id="ARBA00023136"/>
    </source>
</evidence>
<keyword evidence="8 10" id="KW-0472">Membrane</keyword>
<dbReference type="Proteomes" id="UP000027195">
    <property type="component" value="Unassembled WGS sequence"/>
</dbReference>
<dbReference type="GO" id="GO:0016887">
    <property type="term" value="F:ATP hydrolysis activity"/>
    <property type="evidence" value="ECO:0007669"/>
    <property type="project" value="InterPro"/>
</dbReference>
<evidence type="ECO:0000256" key="4">
    <source>
        <dbReference type="ARBA" id="ARBA00022737"/>
    </source>
</evidence>
<dbReference type="PROSITE" id="PS50893">
    <property type="entry name" value="ABC_TRANSPORTER_2"/>
    <property type="match status" value="2"/>
</dbReference>
<dbReference type="STRING" id="930990.A0A067M391"/>
<evidence type="ECO:0008006" key="15">
    <source>
        <dbReference type="Google" id="ProtNLM"/>
    </source>
</evidence>
<dbReference type="PROSITE" id="PS50929">
    <property type="entry name" value="ABC_TM1F"/>
    <property type="match status" value="2"/>
</dbReference>
<evidence type="ECO:0000256" key="1">
    <source>
        <dbReference type="ARBA" id="ARBA00004141"/>
    </source>
</evidence>
<evidence type="ECO:0000256" key="10">
    <source>
        <dbReference type="SAM" id="Phobius"/>
    </source>
</evidence>
<evidence type="ECO:0000256" key="7">
    <source>
        <dbReference type="ARBA" id="ARBA00022989"/>
    </source>
</evidence>
<dbReference type="InParanoid" id="A0A067M391"/>
<dbReference type="SUPFAM" id="SSF90123">
    <property type="entry name" value="ABC transporter transmembrane region"/>
    <property type="match status" value="2"/>
</dbReference>
<evidence type="ECO:0000256" key="3">
    <source>
        <dbReference type="ARBA" id="ARBA00022692"/>
    </source>
</evidence>
<comment type="subcellular location">
    <subcellularLocation>
        <location evidence="1">Membrane</location>
        <topology evidence="1">Multi-pass membrane protein</topology>
    </subcellularLocation>
</comment>
<dbReference type="InterPro" id="IPR017871">
    <property type="entry name" value="ABC_transporter-like_CS"/>
</dbReference>
<feature type="transmembrane region" description="Helical" evidence="10">
    <location>
        <begin position="274"/>
        <end position="293"/>
    </location>
</feature>
<feature type="region of interest" description="Disordered" evidence="9">
    <location>
        <begin position="377"/>
        <end position="399"/>
    </location>
</feature>
<dbReference type="CDD" id="cd03244">
    <property type="entry name" value="ABCC_MRP_domain2"/>
    <property type="match status" value="1"/>
</dbReference>
<dbReference type="EMBL" id="KL198081">
    <property type="protein sequence ID" value="KDQ09185.1"/>
    <property type="molecule type" value="Genomic_DNA"/>
</dbReference>
<sequence length="1558" mass="173101">MPFKSGPTLSPCVRILVIRALLPTAFLALTVAADIVRIIHSVYPKHVNWVFSPFQQFLTLSDLDSYDAAQGRIRPPWWKAFTIITLCMLQSIVWIGVATSRLGYEGAHNSYAWWTLVVGLSWLIVGLRTLRNPPRTPPYAALGFSSLHVISALVDGLNDALLSRFKAALAIQLPRLVASASIVIIAGSYPMQSQHPGPRVASVSEPKKPTSENSSPEDDVSLWDWLSFDWMSPLFGLASTRTLEDEDVWDLSPFFKHRNLFRKFIDLQSKKPKALLWFLISTNSLDLIIQFSLRLYKVTAGFIPPFCLLRILAALESHDPALRPQAYYYALLTFVAHLSFAQLDLFEGWHSRRCYERTRGQLFCVLHWKALRRRDTKGRVDGQKKSSTKKDADGGKKEEDVSVADIGRVANLMSGDSYAVSQRFWEFSSVFMAPIQLTIALVFLYNILGWSCFVGVAIVLLAYLVNYPLAKWNLRITRASWEAKDKRMSAVNELFQNIRFLKFIGWESRWSGKVKSARESELRWRVKENIVDSIISFIWIWIPSAVILVSFMAFTTIAGQPLSVSKVFASIEVFAWLQAPMAELPNQIFALLHAFISMQRIQAFLGEAEVEDWACTLKRDAADLNSLPPAAEGHVDDGRIGFTDASFRWHALSREPAKIPLNEDEPTDNQDADGCQLKNLTIDFPLGKLSLVTGATGSGKSSLLAALLGEMDRVKGSIHFSKHNHSVAYAGQFPFLEHATIRDNIVYCSSFDQERYDAVLEACALLPDLAIFEAGDMTEIGEKGVSLSGGQRARVALARAVYSPSQCVLLDDPLAAVDMHTARHLVQQCFQGPLMKDRTIILVTHHVTLCLPATAFIVELANGAVLRQGSVNELEVQAELPRVIEAEEVHPQEESEEEMHPPVTVAKNEADMPHRAASPTKGPEVGKLVDAEARAEGRVSLSTYLTYIRAAGWPAWTLSFVFLVLIRAITIGNQFFLARWAEAYSPAAQGTRGLLAADAASAELPQLPSPARDVKPWLMIYLIISLAAAFTTLGYIVLGYWASLRASRFLFIKMLDRVSRAPTRWFDKTPIGRILNRFVSDIGAVDGALNYSARNALSGTLSFLASFGVIVAVVPSFAPFALVIAYLYIRLAPPYVRCSRDLRRLESISLSPAFSGFEELLHGLVHIRAFARENHYQERFYLKVDKFQKFDHFYWGASIWLRWRYDCLGSVVVFMTTLFALTSKISEGLAALVIVNAGVFAEASRQLVKVFAQLELDFNSIERIKEYLEVGQEAPAFVADGPPAGWPSSTGGIVVEDLVMKYAPDLPPALNSISFEIRPREKVGVVGRTGSGKSTLALSLLRILEPTKGRIILDGIDIATVGLDDLRSRITIVSQDVALFAGTVRSNLDPWSEHSDEELWRVLELCHLTSNSELEPALERRGPITTLSMPVSQGGSSFSAGQRQLLALARAMLRNAKFIILDEASASIDLQTDDHIQRTIREEMADSLVITIAHRLKTVFDYDRILVLGGGAVLEFDTPASLLAREGGAFREMCMRSADWDELRQSVQGQIAAAPANA</sequence>
<dbReference type="GO" id="GO:0005524">
    <property type="term" value="F:ATP binding"/>
    <property type="evidence" value="ECO:0007669"/>
    <property type="project" value="UniProtKB-KW"/>
</dbReference>
<organism evidence="13 14">
    <name type="scientific">Botryobasidium botryosum (strain FD-172 SS1)</name>
    <dbReference type="NCBI Taxonomy" id="930990"/>
    <lineage>
        <taxon>Eukaryota</taxon>
        <taxon>Fungi</taxon>
        <taxon>Dikarya</taxon>
        <taxon>Basidiomycota</taxon>
        <taxon>Agaricomycotina</taxon>
        <taxon>Agaricomycetes</taxon>
        <taxon>Cantharellales</taxon>
        <taxon>Botryobasidiaceae</taxon>
        <taxon>Botryobasidium</taxon>
    </lineage>
</organism>
<dbReference type="InterPro" id="IPR003439">
    <property type="entry name" value="ABC_transporter-like_ATP-bd"/>
</dbReference>
<gene>
    <name evidence="13" type="ORF">BOTBODRAFT_179201</name>
</gene>
<dbReference type="InterPro" id="IPR003593">
    <property type="entry name" value="AAA+_ATPase"/>
</dbReference>
<feature type="transmembrane region" description="Helical" evidence="10">
    <location>
        <begin position="437"/>
        <end position="465"/>
    </location>
</feature>
<feature type="domain" description="ABC transporter" evidence="11">
    <location>
        <begin position="661"/>
        <end position="887"/>
    </location>
</feature>
<dbReference type="GO" id="GO:0140359">
    <property type="term" value="F:ABC-type transporter activity"/>
    <property type="evidence" value="ECO:0007669"/>
    <property type="project" value="InterPro"/>
</dbReference>
<dbReference type="PANTHER" id="PTHR24223">
    <property type="entry name" value="ATP-BINDING CASSETTE SUB-FAMILY C"/>
    <property type="match status" value="1"/>
</dbReference>
<feature type="transmembrane region" description="Helical" evidence="10">
    <location>
        <begin position="111"/>
        <end position="127"/>
    </location>
</feature>